<dbReference type="Proteomes" id="UP000195326">
    <property type="component" value="Unassembled WGS sequence"/>
</dbReference>
<reference evidence="2" key="1">
    <citation type="submission" date="2017-04" db="EMBL/GenBank/DDBJ databases">
        <title>Function of individual gut microbiota members based on whole genome sequencing of pure cultures obtained from chicken caecum.</title>
        <authorList>
            <person name="Medvecky M."/>
            <person name="Cejkova D."/>
            <person name="Polansky O."/>
            <person name="Karasova D."/>
            <person name="Kubasova T."/>
            <person name="Cizek A."/>
            <person name="Rychlik I."/>
        </authorList>
    </citation>
    <scope>NUCLEOTIDE SEQUENCE [LARGE SCALE GENOMIC DNA]</scope>
    <source>
        <strain evidence="2">An179</strain>
    </source>
</reference>
<name>A0A1Y4LH62_9FIRM</name>
<evidence type="ECO:0000313" key="2">
    <source>
        <dbReference type="Proteomes" id="UP000195326"/>
    </source>
</evidence>
<organism evidence="1 2">
    <name type="scientific">Butyricicoccus pullicaecorum</name>
    <dbReference type="NCBI Taxonomy" id="501571"/>
    <lineage>
        <taxon>Bacteria</taxon>
        <taxon>Bacillati</taxon>
        <taxon>Bacillota</taxon>
        <taxon>Clostridia</taxon>
        <taxon>Eubacteriales</taxon>
        <taxon>Butyricicoccaceae</taxon>
        <taxon>Butyricicoccus</taxon>
    </lineage>
</organism>
<dbReference type="EMBL" id="NFKL01000021">
    <property type="protein sequence ID" value="OUP56034.1"/>
    <property type="molecule type" value="Genomic_DNA"/>
</dbReference>
<comment type="caution">
    <text evidence="1">The sequence shown here is derived from an EMBL/GenBank/DDBJ whole genome shotgun (WGS) entry which is preliminary data.</text>
</comment>
<sequence length="313" mass="36465">MAQQNGPKGFLVVLPGEIIEIPQDDDKSWLTLFYSLPVELAGKWKPALTLPRSPYEVLRTDKYDPIIRHDMFKLLVWDCYSWTAWQFFQVKDRRGNYRDIPGDREQYAGHSPLWRLSYAIIPYLRMKFEQNGLSFQSLYNMPPGMEVPWLTYQQFSNLVGNLTDMVIAEQNWQPVIDAMWENRAVEDYDSRGSTVKKDFLRKWHHDRSGKAISLEELMESGGELSQVADPRADFENSVLSQMQIDTFAAEHISDTDKEILKLRMEGYTEQEIADRVGYKTASAVHKRIAKIAGAYEDFVLSEYQQYLDRHDSK</sequence>
<protein>
    <recommendedName>
        <fullName evidence="3">RNA polymerase sigma factor 70 region 4 type 2 domain-containing protein</fullName>
    </recommendedName>
</protein>
<proteinExistence type="predicted"/>
<dbReference type="AlphaFoldDB" id="A0A1Y4LH62"/>
<accession>A0A1Y4LH62</accession>
<evidence type="ECO:0000313" key="1">
    <source>
        <dbReference type="EMBL" id="OUP56034.1"/>
    </source>
</evidence>
<evidence type="ECO:0008006" key="3">
    <source>
        <dbReference type="Google" id="ProtNLM"/>
    </source>
</evidence>
<gene>
    <name evidence="1" type="ORF">B5F15_13195</name>
</gene>